<dbReference type="InParanoid" id="A0A0C3FNP2"/>
<evidence type="ECO:0000313" key="1">
    <source>
        <dbReference type="EMBL" id="KIM81374.1"/>
    </source>
</evidence>
<sequence length="199" mass="22238">MSTNGKCQSAAQLERHNCCQQCWEWEHNDTMLLCLVQESHPLGQYHTTSLVLYRMTRNLLAMHQRHSSLGLRRSHIPTDVEIRSISSHAQAEALVQHAQQSIFDMEYILDDNPLSPGRLPLSAKLAAYGESLALERQLKQVEEGMTGEEPLSAEESEVPVIAVFTRDAGKKTASLRVSDTRVSEGPKFISFSYSPTEAA</sequence>
<dbReference type="AlphaFoldDB" id="A0A0C3FNP2"/>
<evidence type="ECO:0000313" key="2">
    <source>
        <dbReference type="Proteomes" id="UP000054166"/>
    </source>
</evidence>
<protein>
    <submittedName>
        <fullName evidence="1">Uncharacterized protein</fullName>
    </submittedName>
</protein>
<dbReference type="OrthoDB" id="194358at2759"/>
<name>A0A0C3FNP2_PILCF</name>
<reference evidence="2" key="2">
    <citation type="submission" date="2015-01" db="EMBL/GenBank/DDBJ databases">
        <title>Evolutionary Origins and Diversification of the Mycorrhizal Mutualists.</title>
        <authorList>
            <consortium name="DOE Joint Genome Institute"/>
            <consortium name="Mycorrhizal Genomics Consortium"/>
            <person name="Kohler A."/>
            <person name="Kuo A."/>
            <person name="Nagy L.G."/>
            <person name="Floudas D."/>
            <person name="Copeland A."/>
            <person name="Barry K.W."/>
            <person name="Cichocki N."/>
            <person name="Veneault-Fourrey C."/>
            <person name="LaButti K."/>
            <person name="Lindquist E.A."/>
            <person name="Lipzen A."/>
            <person name="Lundell T."/>
            <person name="Morin E."/>
            <person name="Murat C."/>
            <person name="Riley R."/>
            <person name="Ohm R."/>
            <person name="Sun H."/>
            <person name="Tunlid A."/>
            <person name="Henrissat B."/>
            <person name="Grigoriev I.V."/>
            <person name="Hibbett D.S."/>
            <person name="Martin F."/>
        </authorList>
    </citation>
    <scope>NUCLEOTIDE SEQUENCE [LARGE SCALE GENOMIC DNA]</scope>
    <source>
        <strain evidence="2">F 1598</strain>
    </source>
</reference>
<dbReference type="HOGENOM" id="CLU_1372665_0_0_1"/>
<reference evidence="1 2" key="1">
    <citation type="submission" date="2014-04" db="EMBL/GenBank/DDBJ databases">
        <authorList>
            <consortium name="DOE Joint Genome Institute"/>
            <person name="Kuo A."/>
            <person name="Tarkka M."/>
            <person name="Buscot F."/>
            <person name="Kohler A."/>
            <person name="Nagy L.G."/>
            <person name="Floudas D."/>
            <person name="Copeland A."/>
            <person name="Barry K.W."/>
            <person name="Cichocki N."/>
            <person name="Veneault-Fourrey C."/>
            <person name="LaButti K."/>
            <person name="Lindquist E.A."/>
            <person name="Lipzen A."/>
            <person name="Lundell T."/>
            <person name="Morin E."/>
            <person name="Murat C."/>
            <person name="Sun H."/>
            <person name="Tunlid A."/>
            <person name="Henrissat B."/>
            <person name="Grigoriev I.V."/>
            <person name="Hibbett D.S."/>
            <person name="Martin F."/>
            <person name="Nordberg H.P."/>
            <person name="Cantor M.N."/>
            <person name="Hua S.X."/>
        </authorList>
    </citation>
    <scope>NUCLEOTIDE SEQUENCE [LARGE SCALE GENOMIC DNA]</scope>
    <source>
        <strain evidence="1 2">F 1598</strain>
    </source>
</reference>
<organism evidence="1 2">
    <name type="scientific">Piloderma croceum (strain F 1598)</name>
    <dbReference type="NCBI Taxonomy" id="765440"/>
    <lineage>
        <taxon>Eukaryota</taxon>
        <taxon>Fungi</taxon>
        <taxon>Dikarya</taxon>
        <taxon>Basidiomycota</taxon>
        <taxon>Agaricomycotina</taxon>
        <taxon>Agaricomycetes</taxon>
        <taxon>Agaricomycetidae</taxon>
        <taxon>Atheliales</taxon>
        <taxon>Atheliaceae</taxon>
        <taxon>Piloderma</taxon>
    </lineage>
</organism>
<proteinExistence type="predicted"/>
<dbReference type="STRING" id="765440.A0A0C3FNP2"/>
<gene>
    <name evidence="1" type="ORF">PILCRDRAFT_499863</name>
</gene>
<accession>A0A0C3FNP2</accession>
<dbReference type="EMBL" id="KN832999">
    <property type="protein sequence ID" value="KIM81374.1"/>
    <property type="molecule type" value="Genomic_DNA"/>
</dbReference>
<dbReference type="Proteomes" id="UP000054166">
    <property type="component" value="Unassembled WGS sequence"/>
</dbReference>
<keyword evidence="2" id="KW-1185">Reference proteome</keyword>